<accession>A0ABX2ECH6</accession>
<dbReference type="Pfam" id="PF04187">
    <property type="entry name" value="Cofac_haem_bdg"/>
    <property type="match status" value="1"/>
</dbReference>
<protein>
    <submittedName>
        <fullName evidence="3">ChaN family lipoprotein</fullName>
    </submittedName>
</protein>
<dbReference type="SUPFAM" id="SSF159501">
    <property type="entry name" value="EreA/ChaN-like"/>
    <property type="match status" value="1"/>
</dbReference>
<evidence type="ECO:0000259" key="2">
    <source>
        <dbReference type="Pfam" id="PF04187"/>
    </source>
</evidence>
<feature type="region of interest" description="Disordered" evidence="1">
    <location>
        <begin position="244"/>
        <end position="264"/>
    </location>
</feature>
<reference evidence="3 4" key="1">
    <citation type="submission" date="2020-05" db="EMBL/GenBank/DDBJ databases">
        <title>Aquincola sp. isolate from soil.</title>
        <authorList>
            <person name="Han J."/>
            <person name="Kim D.-U."/>
        </authorList>
    </citation>
    <scope>NUCLEOTIDE SEQUENCE [LARGE SCALE GENOMIC DNA]</scope>
    <source>
        <strain evidence="3 4">S2</strain>
    </source>
</reference>
<keyword evidence="4" id="KW-1185">Reference proteome</keyword>
<gene>
    <name evidence="3" type="ORF">HLB44_00900</name>
</gene>
<organism evidence="3 4">
    <name type="scientific">Pseudaquabacterium terrae</name>
    <dbReference type="NCBI Taxonomy" id="2732868"/>
    <lineage>
        <taxon>Bacteria</taxon>
        <taxon>Pseudomonadati</taxon>
        <taxon>Pseudomonadota</taxon>
        <taxon>Betaproteobacteria</taxon>
        <taxon>Burkholderiales</taxon>
        <taxon>Sphaerotilaceae</taxon>
        <taxon>Pseudaquabacterium</taxon>
    </lineage>
</organism>
<keyword evidence="3" id="KW-0449">Lipoprotein</keyword>
<dbReference type="InterPro" id="IPR007314">
    <property type="entry name" value="Cofac_haem-bd_dom"/>
</dbReference>
<feature type="domain" description="Haem-binding uptake Tiki superfamily ChaN" evidence="2">
    <location>
        <begin position="33"/>
        <end position="217"/>
    </location>
</feature>
<evidence type="ECO:0000256" key="1">
    <source>
        <dbReference type="SAM" id="MobiDB-lite"/>
    </source>
</evidence>
<dbReference type="Gene3D" id="3.40.50.11550">
    <property type="match status" value="2"/>
</dbReference>
<evidence type="ECO:0000313" key="3">
    <source>
        <dbReference type="EMBL" id="NRF65530.1"/>
    </source>
</evidence>
<name>A0ABX2ECH6_9BURK</name>
<dbReference type="Proteomes" id="UP000737171">
    <property type="component" value="Unassembled WGS sequence"/>
</dbReference>
<sequence length="264" mass="27688">MIRRGALATLWSWAAGCAIAPPADLDLRGAPPLLLLGEVHDNAAQHALRARALAALLTNGARPALLMEQFDREQQAALDAAAAAPHATPATLISAAGRGGWHWPHYEPVLALALAHALPIVAANVSRSDARRIIAEGLSAHGFDAAVPEDLMALQVAAIVRGHCGHLDAAGARRLAPAQIARDQFMARQLTVHAARGAVLLAGNGHVRSDAGVPRWLAPAQRERSLAIGLLEHGDETAGRFDRALHTPPQPRPDPCAAMAPATR</sequence>
<proteinExistence type="predicted"/>
<dbReference type="RefSeq" id="WP_173119657.1">
    <property type="nucleotide sequence ID" value="NZ_JABRWJ010000001.1"/>
</dbReference>
<dbReference type="PROSITE" id="PS51257">
    <property type="entry name" value="PROKAR_LIPOPROTEIN"/>
    <property type="match status" value="1"/>
</dbReference>
<comment type="caution">
    <text evidence="3">The sequence shown here is derived from an EMBL/GenBank/DDBJ whole genome shotgun (WGS) entry which is preliminary data.</text>
</comment>
<evidence type="ECO:0000313" key="4">
    <source>
        <dbReference type="Proteomes" id="UP000737171"/>
    </source>
</evidence>
<dbReference type="EMBL" id="JABRWJ010000001">
    <property type="protein sequence ID" value="NRF65530.1"/>
    <property type="molecule type" value="Genomic_DNA"/>
</dbReference>